<sequence length="431" mass="49559">MVLILSGRRGLIHVGHLLPRGYGIVCESVLFVSDQTNDSAMPKRFEWLFYAFIAFALYSCNSSSRGKGTEVETVSIDTADFNFPVRFEYAKGIQTVNHTGYKTVYIFHPDKPDTMAVYILYPRDSKRPVARHPKALYIPVPARTIACLSTTQIGSLPLLDQTDKLVGCINLKNICNADIRNRIKKGYVQEIGTGMTKNIEQIAGLRPEILLQDLFHVSDKDEELIASGINTVLYNEWKERDLLGRAEWMKLTAMLLGCNRRAHEVFEQIESEYAEARKLVAEKTDTIAIMYGQDYNGTWYLPGEYSYSTAMFRDARVSFDYAAGKVSSQPCSFEYIFSRHRHAEIWICTMMGNIKTMDEFLALNERYRHFDATQTGKVYIDRKRVNENGGNDYWESGLYRPDLLLKDIIKITRPELLPEYETSYWIELKRP</sequence>
<accession>A0A0E2M2S7</accession>
<dbReference type="PANTHER" id="PTHR30535">
    <property type="entry name" value="VITAMIN B12-BINDING PROTEIN"/>
    <property type="match status" value="1"/>
</dbReference>
<dbReference type="EMBL" id="AWUW01000143">
    <property type="protein sequence ID" value="ERJ63991.1"/>
    <property type="molecule type" value="Genomic_DNA"/>
</dbReference>
<dbReference type="PATRIC" id="fig|1227271.3.peg.1868"/>
<dbReference type="InterPro" id="IPR002491">
    <property type="entry name" value="ABC_transptr_periplasmic_BD"/>
</dbReference>
<dbReference type="AlphaFoldDB" id="A0A0E2M2S7"/>
<evidence type="ECO:0000313" key="2">
    <source>
        <dbReference type="EMBL" id="ERJ63991.1"/>
    </source>
</evidence>
<dbReference type="PROSITE" id="PS50983">
    <property type="entry name" value="FE_B12_PBP"/>
    <property type="match status" value="1"/>
</dbReference>
<dbReference type="Pfam" id="PF01497">
    <property type="entry name" value="Peripla_BP_2"/>
    <property type="match status" value="1"/>
</dbReference>
<evidence type="ECO:0000313" key="3">
    <source>
        <dbReference type="Proteomes" id="UP000016630"/>
    </source>
</evidence>
<name>A0A0E2M2S7_PORGN</name>
<evidence type="ECO:0000259" key="1">
    <source>
        <dbReference type="PROSITE" id="PS50983"/>
    </source>
</evidence>
<dbReference type="Proteomes" id="UP000016630">
    <property type="component" value="Unassembled WGS sequence"/>
</dbReference>
<dbReference type="PANTHER" id="PTHR30535:SF34">
    <property type="entry name" value="MOLYBDATE-BINDING PROTEIN MOLA"/>
    <property type="match status" value="1"/>
</dbReference>
<gene>
    <name evidence="2" type="ORF">HMPREF1555_02123</name>
</gene>
<dbReference type="Gene3D" id="3.40.50.1980">
    <property type="entry name" value="Nitrogenase molybdenum iron protein domain"/>
    <property type="match status" value="2"/>
</dbReference>
<dbReference type="GO" id="GO:0071281">
    <property type="term" value="P:cellular response to iron ion"/>
    <property type="evidence" value="ECO:0007669"/>
    <property type="project" value="TreeGrafter"/>
</dbReference>
<comment type="caution">
    <text evidence="2">The sequence shown here is derived from an EMBL/GenBank/DDBJ whole genome shotgun (WGS) entry which is preliminary data.</text>
</comment>
<feature type="domain" description="Fe/B12 periplasmic-binding" evidence="1">
    <location>
        <begin position="144"/>
        <end position="416"/>
    </location>
</feature>
<organism evidence="2 3">
    <name type="scientific">Porphyromonas gingivalis F0570</name>
    <dbReference type="NCBI Taxonomy" id="1227271"/>
    <lineage>
        <taxon>Bacteria</taxon>
        <taxon>Pseudomonadati</taxon>
        <taxon>Bacteroidota</taxon>
        <taxon>Bacteroidia</taxon>
        <taxon>Bacteroidales</taxon>
        <taxon>Porphyromonadaceae</taxon>
        <taxon>Porphyromonas</taxon>
    </lineage>
</organism>
<dbReference type="InterPro" id="IPR050902">
    <property type="entry name" value="ABC_Transporter_SBP"/>
</dbReference>
<reference evidence="2 3" key="1">
    <citation type="submission" date="2013-06" db="EMBL/GenBank/DDBJ databases">
        <authorList>
            <person name="Weinstock G."/>
            <person name="Sodergren E."/>
            <person name="Lobos E.A."/>
            <person name="Fulton L."/>
            <person name="Fulton R."/>
            <person name="Courtney L."/>
            <person name="Fronick C."/>
            <person name="O'Laughlin M."/>
            <person name="Godfrey J."/>
            <person name="Wilson R.M."/>
            <person name="Miner T."/>
            <person name="Farmer C."/>
            <person name="Delehaunty K."/>
            <person name="Cordes M."/>
            <person name="Minx P."/>
            <person name="Tomlinson C."/>
            <person name="Chen J."/>
            <person name="Wollam A."/>
            <person name="Pepin K.H."/>
            <person name="Bhonagiri V."/>
            <person name="Zhang X."/>
            <person name="Warren W."/>
            <person name="Mitreva M."/>
            <person name="Mardis E.R."/>
            <person name="Wilson R.K."/>
        </authorList>
    </citation>
    <scope>NUCLEOTIDE SEQUENCE [LARGE SCALE GENOMIC DNA]</scope>
    <source>
        <strain evidence="2 3">F0570</strain>
    </source>
</reference>
<dbReference type="HOGENOM" id="CLU_025776_1_0_10"/>
<protein>
    <recommendedName>
        <fullName evidence="1">Fe/B12 periplasmic-binding domain-containing protein</fullName>
    </recommendedName>
</protein>
<proteinExistence type="predicted"/>
<dbReference type="SUPFAM" id="SSF53807">
    <property type="entry name" value="Helical backbone' metal receptor"/>
    <property type="match status" value="1"/>
</dbReference>